<evidence type="ECO:0000313" key="2">
    <source>
        <dbReference type="EMBL" id="GIY59060.1"/>
    </source>
</evidence>
<sequence>MGVHKRHLTGSLICEFLRPVYQRISDAHSRVSGSERKDLPLPILSTSSADGAKQGCRKRTQLEYLSRSLSKRQRVIFNSQSSGSFASAAVNSIRRSDGH</sequence>
<evidence type="ECO:0000256" key="1">
    <source>
        <dbReference type="SAM" id="MobiDB-lite"/>
    </source>
</evidence>
<keyword evidence="3" id="KW-1185">Reference proteome</keyword>
<comment type="caution">
    <text evidence="2">The sequence shown here is derived from an EMBL/GenBank/DDBJ whole genome shotgun (WGS) entry which is preliminary data.</text>
</comment>
<accession>A0AAV4UMX0</accession>
<feature type="region of interest" description="Disordered" evidence="1">
    <location>
        <begin position="27"/>
        <end position="53"/>
    </location>
</feature>
<protein>
    <submittedName>
        <fullName evidence="2">Uncharacterized protein</fullName>
    </submittedName>
</protein>
<gene>
    <name evidence="2" type="ORF">CDAR_275631</name>
</gene>
<organism evidence="2 3">
    <name type="scientific">Caerostris darwini</name>
    <dbReference type="NCBI Taxonomy" id="1538125"/>
    <lineage>
        <taxon>Eukaryota</taxon>
        <taxon>Metazoa</taxon>
        <taxon>Ecdysozoa</taxon>
        <taxon>Arthropoda</taxon>
        <taxon>Chelicerata</taxon>
        <taxon>Arachnida</taxon>
        <taxon>Araneae</taxon>
        <taxon>Araneomorphae</taxon>
        <taxon>Entelegynae</taxon>
        <taxon>Araneoidea</taxon>
        <taxon>Araneidae</taxon>
        <taxon>Caerostris</taxon>
    </lineage>
</organism>
<dbReference type="Proteomes" id="UP001054837">
    <property type="component" value="Unassembled WGS sequence"/>
</dbReference>
<reference evidence="2 3" key="1">
    <citation type="submission" date="2021-06" db="EMBL/GenBank/DDBJ databases">
        <title>Caerostris darwini draft genome.</title>
        <authorList>
            <person name="Kono N."/>
            <person name="Arakawa K."/>
        </authorList>
    </citation>
    <scope>NUCLEOTIDE SEQUENCE [LARGE SCALE GENOMIC DNA]</scope>
</reference>
<evidence type="ECO:0000313" key="3">
    <source>
        <dbReference type="Proteomes" id="UP001054837"/>
    </source>
</evidence>
<feature type="compositionally biased region" description="Basic and acidic residues" evidence="1">
    <location>
        <begin position="27"/>
        <end position="39"/>
    </location>
</feature>
<name>A0AAV4UMX0_9ARAC</name>
<dbReference type="EMBL" id="BPLQ01011596">
    <property type="protein sequence ID" value="GIY59060.1"/>
    <property type="molecule type" value="Genomic_DNA"/>
</dbReference>
<proteinExistence type="predicted"/>
<dbReference type="AlphaFoldDB" id="A0AAV4UMX0"/>